<feature type="domain" description="Bulb-type lectin" evidence="1">
    <location>
        <begin position="1"/>
        <end position="95"/>
    </location>
</feature>
<keyword evidence="3" id="KW-1185">Reference proteome</keyword>
<dbReference type="EMBL" id="BAAAGX010000001">
    <property type="protein sequence ID" value="GAA0219696.1"/>
    <property type="molecule type" value="Genomic_DNA"/>
</dbReference>
<dbReference type="SUPFAM" id="SSF51110">
    <property type="entry name" value="alpha-D-mannose-specific plant lectins"/>
    <property type="match status" value="1"/>
</dbReference>
<accession>A0ABN0TEI8</accession>
<evidence type="ECO:0000313" key="2">
    <source>
        <dbReference type="EMBL" id="GAA0219696.1"/>
    </source>
</evidence>
<dbReference type="PROSITE" id="PS50927">
    <property type="entry name" value="BULB_LECTIN"/>
    <property type="match status" value="1"/>
</dbReference>
<comment type="caution">
    <text evidence="2">The sequence shown here is derived from an EMBL/GenBank/DDBJ whole genome shotgun (WGS) entry which is preliminary data.</text>
</comment>
<dbReference type="InterPro" id="IPR001480">
    <property type="entry name" value="Bulb-type_lectin_dom"/>
</dbReference>
<sequence>MTSDDVILQRPGGTFSWRSSMSRPPRGPPYLAIQGDGLVVIRDDDPANAAFVGQGGEILWKSGPVSSTAPFTLALGNDGRLRSRDANGVELWRGP</sequence>
<name>A0ABN0TEI8_9ACTN</name>
<proteinExistence type="predicted"/>
<gene>
    <name evidence="2" type="ORF">GCM10009539_01300</name>
</gene>
<evidence type="ECO:0000313" key="3">
    <source>
        <dbReference type="Proteomes" id="UP001500967"/>
    </source>
</evidence>
<dbReference type="Gene3D" id="2.90.10.10">
    <property type="entry name" value="Bulb-type lectin domain"/>
    <property type="match status" value="1"/>
</dbReference>
<organism evidence="2 3">
    <name type="scientific">Cryptosporangium japonicum</name>
    <dbReference type="NCBI Taxonomy" id="80872"/>
    <lineage>
        <taxon>Bacteria</taxon>
        <taxon>Bacillati</taxon>
        <taxon>Actinomycetota</taxon>
        <taxon>Actinomycetes</taxon>
        <taxon>Cryptosporangiales</taxon>
        <taxon>Cryptosporangiaceae</taxon>
        <taxon>Cryptosporangium</taxon>
    </lineage>
</organism>
<evidence type="ECO:0000259" key="1">
    <source>
        <dbReference type="PROSITE" id="PS50927"/>
    </source>
</evidence>
<dbReference type="InterPro" id="IPR036426">
    <property type="entry name" value="Bulb-type_lectin_dom_sf"/>
</dbReference>
<dbReference type="Proteomes" id="UP001500967">
    <property type="component" value="Unassembled WGS sequence"/>
</dbReference>
<protein>
    <recommendedName>
        <fullName evidence="1">Bulb-type lectin domain-containing protein</fullName>
    </recommendedName>
</protein>
<reference evidence="2 3" key="1">
    <citation type="journal article" date="2019" name="Int. J. Syst. Evol. Microbiol.">
        <title>The Global Catalogue of Microorganisms (GCM) 10K type strain sequencing project: providing services to taxonomists for standard genome sequencing and annotation.</title>
        <authorList>
            <consortium name="The Broad Institute Genomics Platform"/>
            <consortium name="The Broad Institute Genome Sequencing Center for Infectious Disease"/>
            <person name="Wu L."/>
            <person name="Ma J."/>
        </authorList>
    </citation>
    <scope>NUCLEOTIDE SEQUENCE [LARGE SCALE GENOMIC DNA]</scope>
    <source>
        <strain evidence="2 3">JCM 10425</strain>
    </source>
</reference>